<sequence length="467" mass="52060">MKPSSHTPMEPKTPEQASVFPSNSDSPLEDDSSYCSTNRADPFGGDGVPDPLCKLNLKETSDFVRAFPRATKSSSENRGHIEASARRSEGNGSYEQKREFESPSTPGRPVFGFSGGRKSIPSKWDEAEKWLISTSSCHQSLAHATKPSDPSKFSGQFDGFHQKGDAFGGKAWLHEEVPTPPVASFDGLLEQSLRFHGVLPEAVMKDKFTNNLEPIFPIFRCSGPTKEGFLFKSPFSVPIKDGKSDMATGVRHRDVGTEMTPTGSLATSRCHTPFKRSSPARHNTPADRSGLLVSPSTGIDISKLKDCHFAKLEFGAHFNSAIWSSREEEEDEISKSLRHDEVGGGRKSFAESKTLAWEDDERAKICIRYQREEAKIQAWINLESAKAEAQSRKLEVKIQKMRSDLEEKLMKRMTMVQRRAEKWRAAAQQHHSQQLLRACEQAQGMKSQFNSYLSNHTPCGCFPCNNL</sequence>
<evidence type="ECO:0000256" key="2">
    <source>
        <dbReference type="SAM" id="Coils"/>
    </source>
</evidence>
<gene>
    <name evidence="6" type="primary">LOC105041985</name>
</gene>
<feature type="coiled-coil region" evidence="2">
    <location>
        <begin position="384"/>
        <end position="411"/>
    </location>
</feature>
<dbReference type="FunCoup" id="A0A6I9QYD8">
    <property type="interactions" value="1180"/>
</dbReference>
<feature type="compositionally biased region" description="Basic and acidic residues" evidence="3">
    <location>
        <begin position="75"/>
        <end position="101"/>
    </location>
</feature>
<dbReference type="InterPro" id="IPR005516">
    <property type="entry name" value="Remorin_C"/>
</dbReference>
<evidence type="ECO:0000256" key="1">
    <source>
        <dbReference type="ARBA" id="ARBA00005711"/>
    </source>
</evidence>
<dbReference type="Pfam" id="PF03763">
    <property type="entry name" value="Remorin_C"/>
    <property type="match status" value="1"/>
</dbReference>
<dbReference type="PANTHER" id="PTHR31471">
    <property type="entry name" value="OS02G0116800 PROTEIN"/>
    <property type="match status" value="1"/>
</dbReference>
<keyword evidence="5" id="KW-1185">Reference proteome</keyword>
<feature type="region of interest" description="Disordered" evidence="3">
    <location>
        <begin position="67"/>
        <end position="117"/>
    </location>
</feature>
<evidence type="ECO:0000256" key="3">
    <source>
        <dbReference type="SAM" id="MobiDB-lite"/>
    </source>
</evidence>
<proteinExistence type="inferred from homology"/>
<dbReference type="InParanoid" id="A0A6I9QYD8"/>
<evidence type="ECO:0000313" key="6">
    <source>
        <dbReference type="RefSeq" id="XP_010917376.1"/>
    </source>
</evidence>
<dbReference type="RefSeq" id="XP_010917376.1">
    <property type="nucleotide sequence ID" value="XM_010919074.2"/>
</dbReference>
<dbReference type="OrthoDB" id="431557at2759"/>
<organism evidence="5 6">
    <name type="scientific">Elaeis guineensis var. tenera</name>
    <name type="common">Oil palm</name>
    <dbReference type="NCBI Taxonomy" id="51953"/>
    <lineage>
        <taxon>Eukaryota</taxon>
        <taxon>Viridiplantae</taxon>
        <taxon>Streptophyta</taxon>
        <taxon>Embryophyta</taxon>
        <taxon>Tracheophyta</taxon>
        <taxon>Spermatophyta</taxon>
        <taxon>Magnoliopsida</taxon>
        <taxon>Liliopsida</taxon>
        <taxon>Arecaceae</taxon>
        <taxon>Arecoideae</taxon>
        <taxon>Cocoseae</taxon>
        <taxon>Elaeidinae</taxon>
        <taxon>Elaeis</taxon>
    </lineage>
</organism>
<feature type="region of interest" description="Disordered" evidence="3">
    <location>
        <begin position="1"/>
        <end position="52"/>
    </location>
</feature>
<dbReference type="PANTHER" id="PTHR31471:SF3">
    <property type="entry name" value="OS11G0616300 PROTEIN"/>
    <property type="match status" value="1"/>
</dbReference>
<feature type="compositionally biased region" description="Polar residues" evidence="3">
    <location>
        <begin position="15"/>
        <end position="26"/>
    </location>
</feature>
<feature type="region of interest" description="Disordered" evidence="3">
    <location>
        <begin position="255"/>
        <end position="291"/>
    </location>
</feature>
<accession>A0A6I9QYD8</accession>
<feature type="domain" description="Remorin C-terminal" evidence="4">
    <location>
        <begin position="350"/>
        <end position="447"/>
    </location>
</feature>
<dbReference type="Proteomes" id="UP000504607">
    <property type="component" value="Chromosome 3"/>
</dbReference>
<name>A0A6I9QYD8_ELAGV</name>
<evidence type="ECO:0000259" key="4">
    <source>
        <dbReference type="Pfam" id="PF03763"/>
    </source>
</evidence>
<comment type="similarity">
    <text evidence="1">Belongs to the remorin family.</text>
</comment>
<protein>
    <submittedName>
        <fullName evidence="6">Uncharacterized protein LOC105041985</fullName>
    </submittedName>
</protein>
<feature type="compositionally biased region" description="Polar residues" evidence="3">
    <location>
        <begin position="259"/>
        <end position="270"/>
    </location>
</feature>
<keyword evidence="2" id="KW-0175">Coiled coil</keyword>
<reference evidence="6" key="1">
    <citation type="submission" date="2025-08" db="UniProtKB">
        <authorList>
            <consortium name="RefSeq"/>
        </authorList>
    </citation>
    <scope>IDENTIFICATION</scope>
</reference>
<evidence type="ECO:0000313" key="5">
    <source>
        <dbReference type="Proteomes" id="UP000504607"/>
    </source>
</evidence>
<dbReference type="AlphaFoldDB" id="A0A6I9QYD8"/>